<dbReference type="SUPFAM" id="SSF53850">
    <property type="entry name" value="Periplasmic binding protein-like II"/>
    <property type="match status" value="1"/>
</dbReference>
<dbReference type="InterPro" id="IPR005064">
    <property type="entry name" value="BUG"/>
</dbReference>
<dbReference type="AlphaFoldDB" id="A0A3P4B6P0"/>
<comment type="similarity">
    <text evidence="1">Belongs to the UPF0065 (bug) family.</text>
</comment>
<organism evidence="3 4">
    <name type="scientific">Pigmentiphaga humi</name>
    <dbReference type="NCBI Taxonomy" id="2478468"/>
    <lineage>
        <taxon>Bacteria</taxon>
        <taxon>Pseudomonadati</taxon>
        <taxon>Pseudomonadota</taxon>
        <taxon>Betaproteobacteria</taxon>
        <taxon>Burkholderiales</taxon>
        <taxon>Alcaligenaceae</taxon>
        <taxon>Pigmentiphaga</taxon>
    </lineage>
</organism>
<keyword evidence="4" id="KW-1185">Reference proteome</keyword>
<dbReference type="PANTHER" id="PTHR42928">
    <property type="entry name" value="TRICARBOXYLATE-BINDING PROTEIN"/>
    <property type="match status" value="1"/>
</dbReference>
<dbReference type="Gene3D" id="3.40.190.10">
    <property type="entry name" value="Periplasmic binding protein-like II"/>
    <property type="match status" value="1"/>
</dbReference>
<feature type="signal peptide" evidence="2">
    <location>
        <begin position="1"/>
        <end position="22"/>
    </location>
</feature>
<evidence type="ECO:0000313" key="4">
    <source>
        <dbReference type="Proteomes" id="UP000277294"/>
    </source>
</evidence>
<dbReference type="Proteomes" id="UP000277294">
    <property type="component" value="Unassembled WGS sequence"/>
</dbReference>
<dbReference type="PANTHER" id="PTHR42928:SF5">
    <property type="entry name" value="BLR1237 PROTEIN"/>
    <property type="match status" value="1"/>
</dbReference>
<feature type="chain" id="PRO_5018230502" evidence="2">
    <location>
        <begin position="23"/>
        <end position="322"/>
    </location>
</feature>
<keyword evidence="2" id="KW-0732">Signal</keyword>
<accession>A0A3P4B6P0</accession>
<reference evidence="3 4" key="1">
    <citation type="submission" date="2018-10" db="EMBL/GenBank/DDBJ databases">
        <authorList>
            <person name="Criscuolo A."/>
        </authorList>
    </citation>
    <scope>NUCLEOTIDE SEQUENCE [LARGE SCALE GENOMIC DNA]</scope>
    <source>
        <strain evidence="3">DnA1</strain>
    </source>
</reference>
<dbReference type="OrthoDB" id="8678477at2"/>
<evidence type="ECO:0000313" key="3">
    <source>
        <dbReference type="EMBL" id="VCU71328.1"/>
    </source>
</evidence>
<dbReference type="InterPro" id="IPR042100">
    <property type="entry name" value="Bug_dom1"/>
</dbReference>
<keyword evidence="3" id="KW-0675">Receptor</keyword>
<gene>
    <name evidence="3" type="ORF">PIGHUM_03409</name>
</gene>
<dbReference type="EMBL" id="UWPJ01000026">
    <property type="protein sequence ID" value="VCU71328.1"/>
    <property type="molecule type" value="Genomic_DNA"/>
</dbReference>
<protein>
    <submittedName>
        <fullName evidence="3">Tripartite tricarboxylate transporter family receptor</fullName>
    </submittedName>
</protein>
<sequence>MKKTMVRLLAATAFLVSTVTHAAWPERPITLVVPWPPGGGVDASARIVAPLLSQQLGQQVIVLNKPGATGSLGAESVAKGTPDGYTLLWTALSTHVIHSVLYGKVVPYDLEKDFIPLSVFGDIPYMIVVNPKVPAHSVAELISLAKAQPGKLTFGSSGNGSVHHLASERLKKSANIELLHIPYKGIGPLLVDLVAGQIDMSIESTAASLQYIKSQKLRALAVAWPERIPSLPDVPTAAEVGLGDFRVSSTLFVAAPASTPAPVVKRLDGAIKNVFSDKGLQSKLLGLSIIAGYVSPEDSARMVHEEMTTVRTIVRDANIQVD</sequence>
<dbReference type="RefSeq" id="WP_160142327.1">
    <property type="nucleotide sequence ID" value="NZ_UWPJ01000026.1"/>
</dbReference>
<dbReference type="Gene3D" id="3.40.190.150">
    <property type="entry name" value="Bordetella uptake gene, domain 1"/>
    <property type="match status" value="1"/>
</dbReference>
<evidence type="ECO:0000256" key="1">
    <source>
        <dbReference type="ARBA" id="ARBA00006987"/>
    </source>
</evidence>
<dbReference type="CDD" id="cd07012">
    <property type="entry name" value="PBP2_Bug_TTT"/>
    <property type="match status" value="1"/>
</dbReference>
<proteinExistence type="inferred from homology"/>
<name>A0A3P4B6P0_9BURK</name>
<evidence type="ECO:0000256" key="2">
    <source>
        <dbReference type="SAM" id="SignalP"/>
    </source>
</evidence>
<dbReference type="PIRSF" id="PIRSF017082">
    <property type="entry name" value="YflP"/>
    <property type="match status" value="1"/>
</dbReference>
<dbReference type="Pfam" id="PF03401">
    <property type="entry name" value="TctC"/>
    <property type="match status" value="1"/>
</dbReference>